<feature type="compositionally biased region" description="Basic residues" evidence="1">
    <location>
        <begin position="271"/>
        <end position="280"/>
    </location>
</feature>
<name>A0AAW0B6N4_9AGAR</name>
<feature type="compositionally biased region" description="Low complexity" evidence="1">
    <location>
        <begin position="133"/>
        <end position="152"/>
    </location>
</feature>
<accession>A0AAW0B6N4</accession>
<feature type="region of interest" description="Disordered" evidence="1">
    <location>
        <begin position="189"/>
        <end position="304"/>
    </location>
</feature>
<dbReference type="Proteomes" id="UP001383192">
    <property type="component" value="Unassembled WGS sequence"/>
</dbReference>
<gene>
    <name evidence="2" type="ORF">VNI00_017276</name>
</gene>
<sequence>MPLPTLDDVLQFATRMDVSDPWEGDPPAWLQKKPSKNLQAVARLLWWIDPNLLQQASSCPWNKYHSLQIHMTPDSQFGNVKIYSWDKCSCWRMKYNLEKQSRSLLLSGYLRWKSRLSGEDPVGGKKRRKISANQTSANQTSTDSDQTQESTQPVLDLSRFAYNGDMDEPRALAPKAPVVLYHDLTVTKQKSLGNDPPLRAPESSLRTGASKDKSQDCRNTPILYRDLTVRKRLPKPSAGPTTASSHRLQGFHPKQDVPGGSEECEVEVVAVKKRVRKRKERSPSVEVLPAPAPTKGQAKGKNAK</sequence>
<protein>
    <submittedName>
        <fullName evidence="2">Uncharacterized protein</fullName>
    </submittedName>
</protein>
<keyword evidence="3" id="KW-1185">Reference proteome</keyword>
<evidence type="ECO:0000313" key="2">
    <source>
        <dbReference type="EMBL" id="KAK7021765.1"/>
    </source>
</evidence>
<organism evidence="2 3">
    <name type="scientific">Paramarasmius palmivorus</name>
    <dbReference type="NCBI Taxonomy" id="297713"/>
    <lineage>
        <taxon>Eukaryota</taxon>
        <taxon>Fungi</taxon>
        <taxon>Dikarya</taxon>
        <taxon>Basidiomycota</taxon>
        <taxon>Agaricomycotina</taxon>
        <taxon>Agaricomycetes</taxon>
        <taxon>Agaricomycetidae</taxon>
        <taxon>Agaricales</taxon>
        <taxon>Marasmiineae</taxon>
        <taxon>Marasmiaceae</taxon>
        <taxon>Paramarasmius</taxon>
    </lineage>
</organism>
<comment type="caution">
    <text evidence="2">The sequence shown here is derived from an EMBL/GenBank/DDBJ whole genome shotgun (WGS) entry which is preliminary data.</text>
</comment>
<dbReference type="AlphaFoldDB" id="A0AAW0B6N4"/>
<dbReference type="EMBL" id="JAYKXP010000163">
    <property type="protein sequence ID" value="KAK7021765.1"/>
    <property type="molecule type" value="Genomic_DNA"/>
</dbReference>
<reference evidence="2 3" key="1">
    <citation type="submission" date="2024-01" db="EMBL/GenBank/DDBJ databases">
        <title>A draft genome for a cacao thread blight-causing isolate of Paramarasmius palmivorus.</title>
        <authorList>
            <person name="Baruah I.K."/>
            <person name="Bukari Y."/>
            <person name="Amoako-Attah I."/>
            <person name="Meinhardt L.W."/>
            <person name="Bailey B.A."/>
            <person name="Cohen S.P."/>
        </authorList>
    </citation>
    <scope>NUCLEOTIDE SEQUENCE [LARGE SCALE GENOMIC DNA]</scope>
    <source>
        <strain evidence="2 3">GH-12</strain>
    </source>
</reference>
<proteinExistence type="predicted"/>
<evidence type="ECO:0000256" key="1">
    <source>
        <dbReference type="SAM" id="MobiDB-lite"/>
    </source>
</evidence>
<evidence type="ECO:0000313" key="3">
    <source>
        <dbReference type="Proteomes" id="UP001383192"/>
    </source>
</evidence>
<feature type="region of interest" description="Disordered" evidence="1">
    <location>
        <begin position="119"/>
        <end position="153"/>
    </location>
</feature>